<comment type="similarity">
    <text evidence="1">Belongs to the ATP-dependent AMP-binding enzyme family.</text>
</comment>
<dbReference type="PANTHER" id="PTHR43201:SF5">
    <property type="entry name" value="MEDIUM-CHAIN ACYL-COA LIGASE ACSF2, MITOCHONDRIAL"/>
    <property type="match status" value="1"/>
</dbReference>
<dbReference type="Proteomes" id="UP000285456">
    <property type="component" value="Unassembled WGS sequence"/>
</dbReference>
<accession>A0A417YLE6</accession>
<organism evidence="5 6">
    <name type="scientific">Oceanobacillus profundus</name>
    <dbReference type="NCBI Taxonomy" id="372463"/>
    <lineage>
        <taxon>Bacteria</taxon>
        <taxon>Bacillati</taxon>
        <taxon>Bacillota</taxon>
        <taxon>Bacilli</taxon>
        <taxon>Bacillales</taxon>
        <taxon>Bacillaceae</taxon>
        <taxon>Oceanobacillus</taxon>
    </lineage>
</organism>
<dbReference type="Pfam" id="PF00501">
    <property type="entry name" value="AMP-binding"/>
    <property type="match status" value="1"/>
</dbReference>
<dbReference type="EMBL" id="QWEH01000002">
    <property type="protein sequence ID" value="RHW34211.1"/>
    <property type="molecule type" value="Genomic_DNA"/>
</dbReference>
<feature type="domain" description="AMP-binding enzyme C-terminal" evidence="4">
    <location>
        <begin position="411"/>
        <end position="482"/>
    </location>
</feature>
<dbReference type="GO" id="GO:0031956">
    <property type="term" value="F:medium-chain fatty acid-CoA ligase activity"/>
    <property type="evidence" value="ECO:0007669"/>
    <property type="project" value="TreeGrafter"/>
</dbReference>
<gene>
    <name evidence="5" type="ORF">D1B32_03290</name>
</gene>
<evidence type="ECO:0000256" key="1">
    <source>
        <dbReference type="ARBA" id="ARBA00006432"/>
    </source>
</evidence>
<dbReference type="AlphaFoldDB" id="A0A417YLE6"/>
<dbReference type="PANTHER" id="PTHR43201">
    <property type="entry name" value="ACYL-COA SYNTHETASE"/>
    <property type="match status" value="1"/>
</dbReference>
<dbReference type="InterPro" id="IPR045851">
    <property type="entry name" value="AMP-bd_C_sf"/>
</dbReference>
<keyword evidence="2" id="KW-0436">Ligase</keyword>
<dbReference type="Pfam" id="PF13193">
    <property type="entry name" value="AMP-binding_C"/>
    <property type="match status" value="1"/>
</dbReference>
<dbReference type="Gene3D" id="3.30.300.30">
    <property type="match status" value="1"/>
</dbReference>
<dbReference type="OrthoDB" id="9803968at2"/>
<evidence type="ECO:0000259" key="4">
    <source>
        <dbReference type="Pfam" id="PF13193"/>
    </source>
</evidence>
<evidence type="ECO:0000313" key="6">
    <source>
        <dbReference type="Proteomes" id="UP000285456"/>
    </source>
</evidence>
<feature type="domain" description="AMP-dependent synthetase/ligase" evidence="3">
    <location>
        <begin position="24"/>
        <end position="360"/>
    </location>
</feature>
<dbReference type="PROSITE" id="PS00455">
    <property type="entry name" value="AMP_BINDING"/>
    <property type="match status" value="1"/>
</dbReference>
<keyword evidence="6" id="KW-1185">Reference proteome</keyword>
<dbReference type="GO" id="GO:0006631">
    <property type="term" value="P:fatty acid metabolic process"/>
    <property type="evidence" value="ECO:0007669"/>
    <property type="project" value="TreeGrafter"/>
</dbReference>
<evidence type="ECO:0000256" key="2">
    <source>
        <dbReference type="ARBA" id="ARBA00022598"/>
    </source>
</evidence>
<dbReference type="InterPro" id="IPR000873">
    <property type="entry name" value="AMP-dep_synth/lig_dom"/>
</dbReference>
<dbReference type="SUPFAM" id="SSF56801">
    <property type="entry name" value="Acetyl-CoA synthetase-like"/>
    <property type="match status" value="1"/>
</dbReference>
<dbReference type="InterPro" id="IPR025110">
    <property type="entry name" value="AMP-bd_C"/>
</dbReference>
<dbReference type="InterPro" id="IPR042099">
    <property type="entry name" value="ANL_N_sf"/>
</dbReference>
<dbReference type="InterPro" id="IPR020845">
    <property type="entry name" value="AMP-binding_CS"/>
</dbReference>
<protein>
    <submittedName>
        <fullName evidence="5">Acyl-CoA synthetase</fullName>
    </submittedName>
</protein>
<name>A0A417YLE6_9BACI</name>
<proteinExistence type="inferred from homology"/>
<evidence type="ECO:0000313" key="5">
    <source>
        <dbReference type="EMBL" id="RHW34211.1"/>
    </source>
</evidence>
<reference evidence="5 6" key="1">
    <citation type="journal article" date="2007" name="Int. J. Syst. Evol. Microbiol.">
        <title>Oceanobacillus profundus sp. nov., isolated from a deep-sea sediment core.</title>
        <authorList>
            <person name="Kim Y.G."/>
            <person name="Choi D.H."/>
            <person name="Hyun S."/>
            <person name="Cho B.C."/>
        </authorList>
    </citation>
    <scope>NUCLEOTIDE SEQUENCE [LARGE SCALE GENOMIC DNA]</scope>
    <source>
        <strain evidence="5 6">DSM 18246</strain>
    </source>
</reference>
<evidence type="ECO:0000259" key="3">
    <source>
        <dbReference type="Pfam" id="PF00501"/>
    </source>
</evidence>
<dbReference type="Gene3D" id="3.40.50.12780">
    <property type="entry name" value="N-terminal domain of ligase-like"/>
    <property type="match status" value="1"/>
</dbReference>
<dbReference type="NCBIfam" id="NF005797">
    <property type="entry name" value="PRK07638.1"/>
    <property type="match status" value="1"/>
</dbReference>
<comment type="caution">
    <text evidence="5">The sequence shown here is derived from an EMBL/GenBank/DDBJ whole genome shotgun (WGS) entry which is preliminary data.</text>
</comment>
<sequence length="498" mass="56212">MTEACSAFKGGQSFKLKVTSTYKKHNELYPNKPAIITEQKHLTYGEWYESVQRTAAAFSMEAGTTRRVALFLPNDDVFLQVFAGACEAGWASIIGDMRWKKREIEARLKQTSPDFIIADKKMRKILADFPIKVVFSDDLAQWVNSKSLQKADLEENVPFYIGFTSGSTGMPKAFVRSHASWIETFTCNREDLGVNGSEHVLIPGSFVNSTFLYGAISTLFDGGTVYLLKKFNAQYLMRTIDIYPISTVYVVPTMIQAMINEGYQSDRKVTIISTGAKLLPSVKKAFRKQFPSVLIHEFYGASELSFVSLIKDDANEKYDTSVGKAFHNVEICIMKEDGKKAEVGEEGILYVISNMFFDGYIDNPGETKKVLQGDWATVYDVAKMDEDGYIYILGRKNDMILYGAYNIYPQEIEKMLKSHLGVKEAAVIGISDVYWGEKVAAFIQGDLSIQSLKNYCLKNLAAYKIPRIWRKIDSFPETAGGKVSRQELKKRFEQGFYV</sequence>